<dbReference type="InterPro" id="IPR022764">
    <property type="entry name" value="Peptidase_S54_rhomboid_dom"/>
</dbReference>
<proteinExistence type="predicted"/>
<accession>A0A7S3V5S9</accession>
<evidence type="ECO:0000259" key="7">
    <source>
        <dbReference type="PROSITE" id="PS50030"/>
    </source>
</evidence>
<dbReference type="GO" id="GO:0004252">
    <property type="term" value="F:serine-type endopeptidase activity"/>
    <property type="evidence" value="ECO:0007669"/>
    <property type="project" value="InterPro"/>
</dbReference>
<evidence type="ECO:0000256" key="1">
    <source>
        <dbReference type="ARBA" id="ARBA00004141"/>
    </source>
</evidence>
<dbReference type="PROSITE" id="PS50030">
    <property type="entry name" value="UBA"/>
    <property type="match status" value="1"/>
</dbReference>
<dbReference type="PANTHER" id="PTHR43066:SF21">
    <property type="entry name" value="UBIQUITIN-ASSOCIATED DOMAIN-CONTAINING PROTEIN 2"/>
    <property type="match status" value="1"/>
</dbReference>
<keyword evidence="3 6" id="KW-1133">Transmembrane helix</keyword>
<evidence type="ECO:0000256" key="6">
    <source>
        <dbReference type="SAM" id="Phobius"/>
    </source>
</evidence>
<protein>
    <recommendedName>
        <fullName evidence="7">UBA domain-containing protein</fullName>
    </recommendedName>
</protein>
<dbReference type="AlphaFoldDB" id="A0A7S3V5S9"/>
<name>A0A7S3V5S9_9STRA</name>
<dbReference type="Gene3D" id="1.20.1540.10">
    <property type="entry name" value="Rhomboid-like"/>
    <property type="match status" value="1"/>
</dbReference>
<dbReference type="FunFam" id="1.10.8.10:FF:000003">
    <property type="entry name" value="UV excision repair protein RAD23 homolog"/>
    <property type="match status" value="1"/>
</dbReference>
<dbReference type="InterPro" id="IPR015940">
    <property type="entry name" value="UBA"/>
</dbReference>
<comment type="subcellular location">
    <subcellularLocation>
        <location evidence="1">Membrane</location>
        <topology evidence="1">Multi-pass membrane protein</topology>
    </subcellularLocation>
</comment>
<feature type="domain" description="UBA" evidence="7">
    <location>
        <begin position="283"/>
        <end position="323"/>
    </location>
</feature>
<evidence type="ECO:0000256" key="2">
    <source>
        <dbReference type="ARBA" id="ARBA00022692"/>
    </source>
</evidence>
<dbReference type="Pfam" id="PF01694">
    <property type="entry name" value="Rhomboid"/>
    <property type="match status" value="1"/>
</dbReference>
<gene>
    <name evidence="8" type="ORF">CDEB00056_LOCUS3461</name>
</gene>
<dbReference type="SUPFAM" id="SSF46934">
    <property type="entry name" value="UBA-like"/>
    <property type="match status" value="1"/>
</dbReference>
<feature type="transmembrane region" description="Helical" evidence="6">
    <location>
        <begin position="20"/>
        <end position="41"/>
    </location>
</feature>
<feature type="region of interest" description="Disordered" evidence="5">
    <location>
        <begin position="244"/>
        <end position="280"/>
    </location>
</feature>
<dbReference type="SMART" id="SM00165">
    <property type="entry name" value="UBA"/>
    <property type="match status" value="1"/>
</dbReference>
<dbReference type="Pfam" id="PF00627">
    <property type="entry name" value="UBA"/>
    <property type="match status" value="1"/>
</dbReference>
<keyword evidence="4 6" id="KW-0472">Membrane</keyword>
<evidence type="ECO:0000313" key="8">
    <source>
        <dbReference type="EMBL" id="CAE0458620.1"/>
    </source>
</evidence>
<evidence type="ECO:0000256" key="3">
    <source>
        <dbReference type="ARBA" id="ARBA00022989"/>
    </source>
</evidence>
<evidence type="ECO:0000256" key="4">
    <source>
        <dbReference type="ARBA" id="ARBA00023136"/>
    </source>
</evidence>
<dbReference type="InterPro" id="IPR009060">
    <property type="entry name" value="UBA-like_sf"/>
</dbReference>
<dbReference type="InterPro" id="IPR035952">
    <property type="entry name" value="Rhomboid-like_sf"/>
</dbReference>
<dbReference type="GO" id="GO:0016020">
    <property type="term" value="C:membrane"/>
    <property type="evidence" value="ECO:0007669"/>
    <property type="project" value="UniProtKB-SubCell"/>
</dbReference>
<keyword evidence="2 6" id="KW-0812">Transmembrane</keyword>
<feature type="transmembrane region" description="Helical" evidence="6">
    <location>
        <begin position="66"/>
        <end position="89"/>
    </location>
</feature>
<reference evidence="8" key="1">
    <citation type="submission" date="2021-01" db="EMBL/GenBank/DDBJ databases">
        <authorList>
            <person name="Corre E."/>
            <person name="Pelletier E."/>
            <person name="Niang G."/>
            <person name="Scheremetjew M."/>
            <person name="Finn R."/>
            <person name="Kale V."/>
            <person name="Holt S."/>
            <person name="Cochrane G."/>
            <person name="Meng A."/>
            <person name="Brown T."/>
            <person name="Cohen L."/>
        </authorList>
    </citation>
    <scope>NUCLEOTIDE SEQUENCE</scope>
    <source>
        <strain evidence="8">MM31A-1</strain>
    </source>
</reference>
<dbReference type="SUPFAM" id="SSF144091">
    <property type="entry name" value="Rhomboid-like"/>
    <property type="match status" value="1"/>
</dbReference>
<feature type="compositionally biased region" description="Low complexity" evidence="5">
    <location>
        <begin position="264"/>
        <end position="280"/>
    </location>
</feature>
<dbReference type="EMBL" id="HBIO01004965">
    <property type="protein sequence ID" value="CAE0458620.1"/>
    <property type="molecule type" value="Transcribed_RNA"/>
</dbReference>
<dbReference type="Gene3D" id="1.10.8.10">
    <property type="entry name" value="DNA helicase RuvA subunit, C-terminal domain"/>
    <property type="match status" value="1"/>
</dbReference>
<organism evidence="8">
    <name type="scientific">Chaetoceros debilis</name>
    <dbReference type="NCBI Taxonomy" id="122233"/>
    <lineage>
        <taxon>Eukaryota</taxon>
        <taxon>Sar</taxon>
        <taxon>Stramenopiles</taxon>
        <taxon>Ochrophyta</taxon>
        <taxon>Bacillariophyta</taxon>
        <taxon>Coscinodiscophyceae</taxon>
        <taxon>Chaetocerotophycidae</taxon>
        <taxon>Chaetocerotales</taxon>
        <taxon>Chaetocerotaceae</taxon>
        <taxon>Chaetoceros</taxon>
    </lineage>
</organism>
<dbReference type="PANTHER" id="PTHR43066">
    <property type="entry name" value="RHOMBOID-RELATED PROTEIN"/>
    <property type="match status" value="1"/>
</dbReference>
<feature type="transmembrane region" description="Helical" evidence="6">
    <location>
        <begin position="101"/>
        <end position="121"/>
    </location>
</feature>
<sequence length="323" mass="35645">MNNMNNNMNNIRRPKRPSGWFQGAPLAKFLCFLTCASYLVLKNGLTELIALDLQDLVEHSEYYRLFIYHLAFGSTGETIMGMAVLAPLLKRFEREFGSKDLAAFLQKSLILATIFQCFFLSDTYLATGPYPTIGSTMYLYNKYTPRLYPKFVSVLGFDFSEKAITYFFAAQVILSQGFYSIIPFTSGYIAGFLATSPITPIGKWNPIPQFVYKLGQSIGMATGLADLSSTPAFVVNQGMNNRSMGLGGMNRRGTIARNSSGDTAQQQAPPQQAPPQQVFEAAPPTPEAIEQLTAMGFERDAVVRALSQADNNIEHAANRLLTG</sequence>
<evidence type="ECO:0000256" key="5">
    <source>
        <dbReference type="SAM" id="MobiDB-lite"/>
    </source>
</evidence>